<dbReference type="EMBL" id="MHRP01000033">
    <property type="protein sequence ID" value="OHA26303.1"/>
    <property type="molecule type" value="Genomic_DNA"/>
</dbReference>
<name>A0A1G2MR17_9BACT</name>
<sequence>MRLNLALALSVAVLLIGGASWYRFSSSSTVDYNLAVVEPALTNEDYDEIIADFLGPKATSTAVVETNLTNTDLIGRQLVLDYISIAANNGGTEADIAALANQYVEGIQTLNRVDTISYADIKTVSNTKSNFQNYSDAATQIYNEYEGILGGAAGNSEALNALGSALYSVTTTMSGAYTGLATKLKNLAVPASIAQSHVELVNIYLSSAVAMEAISNTENDPASAFAGLIMLKENSDREQRLLDQINQTLISNGI</sequence>
<comment type="caution">
    <text evidence="1">The sequence shown here is derived from an EMBL/GenBank/DDBJ whole genome shotgun (WGS) entry which is preliminary data.</text>
</comment>
<gene>
    <name evidence="1" type="ORF">A3D56_01840</name>
</gene>
<proteinExistence type="predicted"/>
<dbReference type="AlphaFoldDB" id="A0A1G2MR17"/>
<organism evidence="1 2">
    <name type="scientific">Candidatus Taylorbacteria bacterium RIFCSPHIGHO2_02_FULL_45_35</name>
    <dbReference type="NCBI Taxonomy" id="1802311"/>
    <lineage>
        <taxon>Bacteria</taxon>
        <taxon>Candidatus Tayloriibacteriota</taxon>
    </lineage>
</organism>
<reference evidence="1 2" key="1">
    <citation type="journal article" date="2016" name="Nat. Commun.">
        <title>Thousands of microbial genomes shed light on interconnected biogeochemical processes in an aquifer system.</title>
        <authorList>
            <person name="Anantharaman K."/>
            <person name="Brown C.T."/>
            <person name="Hug L.A."/>
            <person name="Sharon I."/>
            <person name="Castelle C.J."/>
            <person name="Probst A.J."/>
            <person name="Thomas B.C."/>
            <person name="Singh A."/>
            <person name="Wilkins M.J."/>
            <person name="Karaoz U."/>
            <person name="Brodie E.L."/>
            <person name="Williams K.H."/>
            <person name="Hubbard S.S."/>
            <person name="Banfield J.F."/>
        </authorList>
    </citation>
    <scope>NUCLEOTIDE SEQUENCE [LARGE SCALE GENOMIC DNA]</scope>
</reference>
<accession>A0A1G2MR17</accession>
<evidence type="ECO:0000313" key="2">
    <source>
        <dbReference type="Proteomes" id="UP000177943"/>
    </source>
</evidence>
<protein>
    <submittedName>
        <fullName evidence="1">Uncharacterized protein</fullName>
    </submittedName>
</protein>
<evidence type="ECO:0000313" key="1">
    <source>
        <dbReference type="EMBL" id="OHA26303.1"/>
    </source>
</evidence>
<dbReference type="Proteomes" id="UP000177943">
    <property type="component" value="Unassembled WGS sequence"/>
</dbReference>